<evidence type="ECO:0000256" key="1">
    <source>
        <dbReference type="SAM" id="MobiDB-lite"/>
    </source>
</evidence>
<evidence type="ECO:0000313" key="2">
    <source>
        <dbReference type="EMBL" id="CCF63840.1"/>
    </source>
</evidence>
<dbReference type="EMBL" id="FO082843">
    <property type="protein sequence ID" value="CCF63840.1"/>
    <property type="molecule type" value="Genomic_DNA"/>
</dbReference>
<dbReference type="Proteomes" id="UP000008190">
    <property type="component" value="Chromosome"/>
</dbReference>
<dbReference type="STRING" id="1127134.NOCYR_3074"/>
<organism evidence="2 3">
    <name type="scientific">Nocardia cyriacigeorgica (strain GUH-2)</name>
    <dbReference type="NCBI Taxonomy" id="1127134"/>
    <lineage>
        <taxon>Bacteria</taxon>
        <taxon>Bacillati</taxon>
        <taxon>Actinomycetota</taxon>
        <taxon>Actinomycetes</taxon>
        <taxon>Mycobacteriales</taxon>
        <taxon>Nocardiaceae</taxon>
        <taxon>Nocardia</taxon>
    </lineage>
</organism>
<protein>
    <submittedName>
        <fullName evidence="2">Uncharacterized protein</fullName>
    </submittedName>
</protein>
<reference evidence="2 3" key="1">
    <citation type="journal article" date="2012" name="J. Bacteriol.">
        <title>Genome sequence of the human- and animal-pathogenic strain Nocardia cyriacigeorgica GUH-2.</title>
        <authorList>
            <person name="Zoropogui A."/>
            <person name="Pujic P."/>
            <person name="Normand P."/>
            <person name="Barbe V."/>
            <person name="Beaman B."/>
            <person name="Beaman L."/>
            <person name="Boiron P."/>
            <person name="Colinon C."/>
            <person name="Deredjian A."/>
            <person name="Graindorge A."/>
            <person name="Mangenot S."/>
            <person name="Nazaret S."/>
            <person name="Neto M."/>
            <person name="Petit S."/>
            <person name="Roche D."/>
            <person name="Vallenet D."/>
            <person name="Rodriguez-Nava V."/>
            <person name="Richard Y."/>
            <person name="Cournoyer B."/>
            <person name="Blaha D."/>
        </authorList>
    </citation>
    <scope>NUCLEOTIDE SEQUENCE [LARGE SCALE GENOMIC DNA]</scope>
    <source>
        <strain evidence="2 3">GUH-2</strain>
    </source>
</reference>
<evidence type="ECO:0000313" key="3">
    <source>
        <dbReference type="Proteomes" id="UP000008190"/>
    </source>
</evidence>
<proteinExistence type="predicted"/>
<feature type="region of interest" description="Disordered" evidence="1">
    <location>
        <begin position="1"/>
        <end position="28"/>
    </location>
</feature>
<dbReference type="KEGG" id="ncy:NOCYR_3074"/>
<sequence length="69" mass="7624">MPSLNPIRSRSRRASTSQTTPQTPAERAFREDHDIAWRVFGKPHAATVIDSAARRVGLSCAVRWASGAY</sequence>
<dbReference type="HOGENOM" id="CLU_2771735_0_0_11"/>
<feature type="compositionally biased region" description="Low complexity" evidence="1">
    <location>
        <begin position="14"/>
        <end position="25"/>
    </location>
</feature>
<gene>
    <name evidence="2" type="ordered locus">NOCYR_3074</name>
</gene>
<dbReference type="AlphaFoldDB" id="H6RCA0"/>
<name>H6RCA0_NOCCG</name>
<accession>H6RCA0</accession>
<keyword evidence="3" id="KW-1185">Reference proteome</keyword>